<name>A0ABV6GY57_9PAST</name>
<evidence type="ECO:0000313" key="3">
    <source>
        <dbReference type="Proteomes" id="UP001589767"/>
    </source>
</evidence>
<protein>
    <submittedName>
        <fullName evidence="2">Uncharacterized protein</fullName>
    </submittedName>
</protein>
<evidence type="ECO:0000256" key="1">
    <source>
        <dbReference type="SAM" id="SignalP"/>
    </source>
</evidence>
<dbReference type="Proteomes" id="UP001589767">
    <property type="component" value="Unassembled WGS sequence"/>
</dbReference>
<feature type="chain" id="PRO_5047420036" evidence="1">
    <location>
        <begin position="22"/>
        <end position="169"/>
    </location>
</feature>
<organism evidence="2 3">
    <name type="scientific">Gallibacterium trehalosifermentans</name>
    <dbReference type="NCBI Taxonomy" id="516935"/>
    <lineage>
        <taxon>Bacteria</taxon>
        <taxon>Pseudomonadati</taxon>
        <taxon>Pseudomonadota</taxon>
        <taxon>Gammaproteobacteria</taxon>
        <taxon>Pasteurellales</taxon>
        <taxon>Pasteurellaceae</taxon>
        <taxon>Gallibacterium</taxon>
    </lineage>
</organism>
<feature type="signal peptide" evidence="1">
    <location>
        <begin position="1"/>
        <end position="21"/>
    </location>
</feature>
<proteinExistence type="predicted"/>
<dbReference type="RefSeq" id="WP_382368019.1">
    <property type="nucleotide sequence ID" value="NZ_JBHLWB010000001.1"/>
</dbReference>
<keyword evidence="1" id="KW-0732">Signal</keyword>
<accession>A0ABV6GY57</accession>
<gene>
    <name evidence="2" type="ORF">ACFFHK_01115</name>
</gene>
<sequence length="169" mass="19076">MKKTVISAALLATAVAGHSTAATPLRDITESITSVRQLLDYNADIEQIFIAVDRLTQSLGTVNAKLKASGYRINDERFELLLLARELIKVSSKSVVDKYEEEIYTIYNKRYRAFSSAVFQFDTTIYKIREKKGLIKTVNVEGLSLTEEDLLEVSKAAIENTKRYENHHA</sequence>
<keyword evidence="3" id="KW-1185">Reference proteome</keyword>
<evidence type="ECO:0000313" key="2">
    <source>
        <dbReference type="EMBL" id="MFC0308306.1"/>
    </source>
</evidence>
<comment type="caution">
    <text evidence="2">The sequence shown here is derived from an EMBL/GenBank/DDBJ whole genome shotgun (WGS) entry which is preliminary data.</text>
</comment>
<dbReference type="EMBL" id="JBHLWB010000001">
    <property type="protein sequence ID" value="MFC0308306.1"/>
    <property type="molecule type" value="Genomic_DNA"/>
</dbReference>
<reference evidence="2 3" key="1">
    <citation type="submission" date="2024-09" db="EMBL/GenBank/DDBJ databases">
        <authorList>
            <person name="Sun Q."/>
            <person name="Mori K."/>
        </authorList>
    </citation>
    <scope>NUCLEOTIDE SEQUENCE [LARGE SCALE GENOMIC DNA]</scope>
    <source>
        <strain evidence="2 3">CCM 7539</strain>
    </source>
</reference>